<evidence type="ECO:0000313" key="1">
    <source>
        <dbReference type="EMBL" id="KAI4864623.1"/>
    </source>
</evidence>
<comment type="caution">
    <text evidence="1">The sequence shown here is derived from an EMBL/GenBank/DDBJ whole genome shotgun (WGS) entry which is preliminary data.</text>
</comment>
<proteinExistence type="predicted"/>
<accession>A0ACB9YZ26</accession>
<organism evidence="1 2">
    <name type="scientific">Hypoxylon rubiginosum</name>
    <dbReference type="NCBI Taxonomy" id="110542"/>
    <lineage>
        <taxon>Eukaryota</taxon>
        <taxon>Fungi</taxon>
        <taxon>Dikarya</taxon>
        <taxon>Ascomycota</taxon>
        <taxon>Pezizomycotina</taxon>
        <taxon>Sordariomycetes</taxon>
        <taxon>Xylariomycetidae</taxon>
        <taxon>Xylariales</taxon>
        <taxon>Hypoxylaceae</taxon>
        <taxon>Hypoxylon</taxon>
    </lineage>
</organism>
<keyword evidence="2" id="KW-1185">Reference proteome</keyword>
<dbReference type="Proteomes" id="UP001497700">
    <property type="component" value="Unassembled WGS sequence"/>
</dbReference>
<gene>
    <name evidence="1" type="ORF">F4820DRAFT_422911</name>
</gene>
<evidence type="ECO:0000313" key="2">
    <source>
        <dbReference type="Proteomes" id="UP001497700"/>
    </source>
</evidence>
<dbReference type="EMBL" id="MU393483">
    <property type="protein sequence ID" value="KAI4864623.1"/>
    <property type="molecule type" value="Genomic_DNA"/>
</dbReference>
<protein>
    <submittedName>
        <fullName evidence="1">Beta-lactamase/transpeptidase-like protein</fullName>
    </submittedName>
</protein>
<reference evidence="1 2" key="1">
    <citation type="journal article" date="2022" name="New Phytol.">
        <title>Ecological generalism drives hyperdiversity of secondary metabolite gene clusters in xylarialean endophytes.</title>
        <authorList>
            <person name="Franco M.E.E."/>
            <person name="Wisecaver J.H."/>
            <person name="Arnold A.E."/>
            <person name="Ju Y.M."/>
            <person name="Slot J.C."/>
            <person name="Ahrendt S."/>
            <person name="Moore L.P."/>
            <person name="Eastman K.E."/>
            <person name="Scott K."/>
            <person name="Konkel Z."/>
            <person name="Mondo S.J."/>
            <person name="Kuo A."/>
            <person name="Hayes R.D."/>
            <person name="Haridas S."/>
            <person name="Andreopoulos B."/>
            <person name="Riley R."/>
            <person name="LaButti K."/>
            <person name="Pangilinan J."/>
            <person name="Lipzen A."/>
            <person name="Amirebrahimi M."/>
            <person name="Yan J."/>
            <person name="Adam C."/>
            <person name="Keymanesh K."/>
            <person name="Ng V."/>
            <person name="Louie K."/>
            <person name="Northen T."/>
            <person name="Drula E."/>
            <person name="Henrissat B."/>
            <person name="Hsieh H.M."/>
            <person name="Youens-Clark K."/>
            <person name="Lutzoni F."/>
            <person name="Miadlikowska J."/>
            <person name="Eastwood D.C."/>
            <person name="Hamelin R.C."/>
            <person name="Grigoriev I.V."/>
            <person name="U'Ren J.M."/>
        </authorList>
    </citation>
    <scope>NUCLEOTIDE SEQUENCE [LARGE SCALE GENOMIC DNA]</scope>
    <source>
        <strain evidence="1 2">CBS 119005</strain>
    </source>
</reference>
<name>A0ACB9YZ26_9PEZI</name>
<sequence length="540" mass="60195">MEPAAAVKSRVEAVLSEAKQLMDIGGTPGAAIAIIHNGELIHSEFIGYRDTEKKLPVDDATIFPCASLTKALVAAAIALCVQDGKFGWDTPVKEILPSFHTRSEILHHHMTPVDCLSHRAGMESTLYWLGSENSVLISKENSMNFINDLKQVKPFRNEFLYNNMGYEIAAHLLEEATGEPWQQIIHSRIFEPLQMSRSGTHVFFDGHENVAKTYQALDNASTIEVTPMLSGDNTVGGPGSAMRSCIRDLVKLYTAFLATGKHQLESGETTTPGYPLKQVPFLFSPKISMSRITGHEASYALGWARVQIPGPMGAVGLNVDLMYPKKMPEVARGQDSKLILYHQGRMPGNLAAVNLIPSTQGAVIVLTNSLALDDAADWLGQLYLEAYLGVEKEKRNDFVSLSRETAAAALKWHPRLEAELQGSQILGTTPRNLSDYTGTYYNEARTLSIDIYMKDNNGQSSLYLAFQGLPSESFPLNHYQYDIFTWLQSRDEFVKRARFTDYNANYFKICFGPDTQTGIITFFTWWHDQCLTEPERFSKA</sequence>